<feature type="transmembrane region" description="Helical" evidence="1">
    <location>
        <begin position="12"/>
        <end position="30"/>
    </location>
</feature>
<dbReference type="InterPro" id="IPR025263">
    <property type="entry name" value="YhdP_central"/>
</dbReference>
<sequence>MGPLLRWTGRGLLAIYVVFLIVVLGLRYWLIPTIDQWRVPIAQTLSAVTQSEIRIGSIQAQWQGLYPEIHVEHITLGDPASPQSLVIPRLSARLKLSSLWHAQAHFSYLRIDGLELNLQRDAQNQWRIAGQPGSAGGEASSSTGFWHWLTQQDHIELQQATIHWEDLQRGADPIQLSQVQGVLQQRDGVLHYALTATPPQDLGQQIQLKGALERDALITQKISGDAYIHIANLSAHAWHQWVDLPTGLDQAQVDSQIWLQIEQSQVEEVTVDVRLQEPKWRTQELGTLSAQQVRVFAQGPWSSFNHFIQERALYERLQEDAFTLELYATEAKWQHSPFFAQAWQFDQVSLAASRSAQTPDSQIDLSRFFIRNADVQLDLAGSWTPQGTDWRQSRLDLTARAQRIQLNRLYTYFPTPLIPQTVVDWLQHGLPAGQASEAVLRWQGRLDQYPYKDPAQGLFYVGAAIEDATVDYYPAQGAEKGWPKVEKVAGALSIVGNQLRLQSATGNIKPNGKDVVLAPAINVAIDDFAADEPYLTVAAETHGPAQAYLGLMTHSDLGALLDGTFDQASATGDWIVPFALKVNLEQGEQTEVQGHIQFNQNTLQLWPQLPPLSQIQGQLLFSEKSAEAQLKAQWLGGPVQFSQSIGTANHALQLEGQLKMDALATFYDLKPLTLYAQGTAPYQAQIGFDEKNQFAIHVQSPLKGLALHLPAPLQKRAEQTWPLQLSWNAGQENNALRVQLGSELQGYLQQNTQRSAQFESGYLTWKRPQPTSTRPGFWVDVEESQLDLDAWQGVIKTLTQALASDAASSHLQLNSVRIKADQAVVFDGQINQLTYTSQQVQPHHWRMDISSEQVAGTMQWQEQAHGAIQGTVHADFQRIHWQPVPADSVAESKENHLEPVLDWPSLDLKVSDFRYGPWRLGQAELQGRRSTHGTSWWQIPHLQLTTPYGQLQGKGGWQLGGPARGLQLETTLSSPTLGALLDYVGFEDVMAEGQGHIATQLNWQHFPWQTSLQSLQGTMELSLQRGRLHQLHSHTGKWLEFLSLQSISRLTTLGTDLRGLLQNGFPFDDIQGKIRLENAMARTHDFKVLGPVGAVVIEGKADLEAEQVDMYALVVPRMEMSGAALAAGLALNPVVGVSAFLTQWLLKDPLAKAMTMRYHLTGPWDHIETKAAPLKGP</sequence>
<dbReference type="Proteomes" id="UP000700248">
    <property type="component" value="Unassembled WGS sequence"/>
</dbReference>
<organism evidence="3 5">
    <name type="scientific">Paenalcaligenes hominis</name>
    <dbReference type="NCBI Taxonomy" id="643674"/>
    <lineage>
        <taxon>Bacteria</taxon>
        <taxon>Pseudomonadati</taxon>
        <taxon>Pseudomonadota</taxon>
        <taxon>Betaproteobacteria</taxon>
        <taxon>Burkholderiales</taxon>
        <taxon>Alcaligenaceae</taxon>
        <taxon>Paenalcaligenes</taxon>
    </lineage>
</organism>
<name>A0A9D2VFP3_9BURK</name>
<protein>
    <submittedName>
        <fullName evidence="3">TIGR02099 family protein</fullName>
    </submittedName>
    <submittedName>
        <fullName evidence="4">Uncharacterized protein (TIGR02099 family)</fullName>
    </submittedName>
</protein>
<reference evidence="3" key="2">
    <citation type="journal article" date="2021" name="PeerJ">
        <title>Extensive microbial diversity within the chicken gut microbiome revealed by metagenomics and culture.</title>
        <authorList>
            <person name="Gilroy R."/>
            <person name="Ravi A."/>
            <person name="Getino M."/>
            <person name="Pursley I."/>
            <person name="Horton D.L."/>
            <person name="Alikhan N.F."/>
            <person name="Baker D."/>
            <person name="Gharbi K."/>
            <person name="Hall N."/>
            <person name="Watson M."/>
            <person name="Adriaenssens E.M."/>
            <person name="Foster-Nyarko E."/>
            <person name="Jarju S."/>
            <person name="Secka A."/>
            <person name="Antonio M."/>
            <person name="Oren A."/>
            <person name="Chaudhuri R.R."/>
            <person name="La Ragione R."/>
            <person name="Hildebrand F."/>
            <person name="Pallen M.J."/>
        </authorList>
    </citation>
    <scope>NUCLEOTIDE SEQUENCE</scope>
    <source>
        <strain evidence="3">CHK175-13533</strain>
    </source>
</reference>
<evidence type="ECO:0000313" key="5">
    <source>
        <dbReference type="Proteomes" id="UP000700248"/>
    </source>
</evidence>
<feature type="domain" description="YhdP central" evidence="2">
    <location>
        <begin position="316"/>
        <end position="1165"/>
    </location>
</feature>
<accession>A0A9D2VFP3</accession>
<dbReference type="RefSeq" id="WP_167660279.1">
    <property type="nucleotide sequence ID" value="NZ_BMCQ01000002.1"/>
</dbReference>
<dbReference type="Proteomes" id="UP000783934">
    <property type="component" value="Unassembled WGS sequence"/>
</dbReference>
<keyword evidence="1" id="KW-1133">Transmembrane helix</keyword>
<keyword evidence="6" id="KW-1185">Reference proteome</keyword>
<dbReference type="EMBL" id="JAATIZ010000001">
    <property type="protein sequence ID" value="NJB64012.1"/>
    <property type="molecule type" value="Genomic_DNA"/>
</dbReference>
<dbReference type="EMBL" id="DYTQ01000051">
    <property type="protein sequence ID" value="HJH23761.1"/>
    <property type="molecule type" value="Genomic_DNA"/>
</dbReference>
<evidence type="ECO:0000313" key="4">
    <source>
        <dbReference type="EMBL" id="NJB64012.1"/>
    </source>
</evidence>
<evidence type="ECO:0000256" key="1">
    <source>
        <dbReference type="SAM" id="Phobius"/>
    </source>
</evidence>
<reference evidence="3" key="3">
    <citation type="submission" date="2021-09" db="EMBL/GenBank/DDBJ databases">
        <authorList>
            <person name="Gilroy R."/>
        </authorList>
    </citation>
    <scope>NUCLEOTIDE SEQUENCE</scope>
    <source>
        <strain evidence="3">CHK175-13533</strain>
    </source>
</reference>
<keyword evidence="1" id="KW-0472">Membrane</keyword>
<proteinExistence type="predicted"/>
<evidence type="ECO:0000259" key="2">
    <source>
        <dbReference type="Pfam" id="PF13116"/>
    </source>
</evidence>
<evidence type="ECO:0000313" key="3">
    <source>
        <dbReference type="EMBL" id="HJH23761.1"/>
    </source>
</evidence>
<dbReference type="Pfam" id="PF13116">
    <property type="entry name" value="YhdP"/>
    <property type="match status" value="2"/>
</dbReference>
<dbReference type="NCBIfam" id="TIGR02099">
    <property type="entry name" value="YhdP family protein"/>
    <property type="match status" value="1"/>
</dbReference>
<keyword evidence="1" id="KW-0812">Transmembrane</keyword>
<dbReference type="PANTHER" id="PTHR38690">
    <property type="entry name" value="PROTEASE-RELATED"/>
    <property type="match status" value="1"/>
</dbReference>
<dbReference type="InterPro" id="IPR011836">
    <property type="entry name" value="YhdP"/>
</dbReference>
<reference evidence="4 6" key="1">
    <citation type="submission" date="2020-03" db="EMBL/GenBank/DDBJ databases">
        <title>Genomic Encyclopedia of Type Strains, Phase IV (KMG-IV): sequencing the most valuable type-strain genomes for metagenomic binning, comparative biology and taxonomic classification.</title>
        <authorList>
            <person name="Goeker M."/>
        </authorList>
    </citation>
    <scope>NUCLEOTIDE SEQUENCE [LARGE SCALE GENOMIC DNA]</scope>
    <source>
        <strain evidence="4 6">DSM 26613</strain>
    </source>
</reference>
<dbReference type="PANTHER" id="PTHR38690:SF1">
    <property type="entry name" value="PROTEASE"/>
    <property type="match status" value="1"/>
</dbReference>
<feature type="domain" description="YhdP central" evidence="2">
    <location>
        <begin position="12"/>
        <end position="291"/>
    </location>
</feature>
<dbReference type="AlphaFoldDB" id="A0A9D2VFP3"/>
<comment type="caution">
    <text evidence="3">The sequence shown here is derived from an EMBL/GenBank/DDBJ whole genome shotgun (WGS) entry which is preliminary data.</text>
</comment>
<evidence type="ECO:0000313" key="6">
    <source>
        <dbReference type="Proteomes" id="UP000783934"/>
    </source>
</evidence>
<gene>
    <name evidence="4" type="ORF">GGR41_000233</name>
    <name evidence="3" type="ORF">K8U84_04325</name>
</gene>